<dbReference type="InterPro" id="IPR046448">
    <property type="entry name" value="ECSIT_N"/>
</dbReference>
<organism evidence="2 3">
    <name type="scientific">Saguinus oedipus</name>
    <name type="common">Cotton-top tamarin</name>
    <name type="synonym">Oedipomidas oedipus</name>
    <dbReference type="NCBI Taxonomy" id="9490"/>
    <lineage>
        <taxon>Eukaryota</taxon>
        <taxon>Metazoa</taxon>
        <taxon>Chordata</taxon>
        <taxon>Craniata</taxon>
        <taxon>Vertebrata</taxon>
        <taxon>Euteleostomi</taxon>
        <taxon>Mammalia</taxon>
        <taxon>Eutheria</taxon>
        <taxon>Euarchontoglires</taxon>
        <taxon>Primates</taxon>
        <taxon>Haplorrhini</taxon>
        <taxon>Platyrrhini</taxon>
        <taxon>Cebidae</taxon>
        <taxon>Callitrichinae</taxon>
        <taxon>Saguinus</taxon>
    </lineage>
</organism>
<comment type="caution">
    <text evidence="2">The sequence shown here is derived from an EMBL/GenBank/DDBJ whole genome shotgun (WGS) entry which is preliminary data.</text>
</comment>
<protein>
    <recommendedName>
        <fullName evidence="1">ECSIT N-terminal domain-containing protein</fullName>
    </recommendedName>
</protein>
<gene>
    <name evidence="2" type="ORF">P7K49_033305</name>
</gene>
<name>A0ABQ9TSM4_SAGOE</name>
<dbReference type="EMBL" id="JASSZA010000019">
    <property type="protein sequence ID" value="KAK2087398.1"/>
    <property type="molecule type" value="Genomic_DNA"/>
</dbReference>
<dbReference type="InterPro" id="IPR010418">
    <property type="entry name" value="ECSIT"/>
</dbReference>
<evidence type="ECO:0000313" key="2">
    <source>
        <dbReference type="EMBL" id="KAK2087398.1"/>
    </source>
</evidence>
<proteinExistence type="predicted"/>
<dbReference type="PANTHER" id="PTHR13113:SF1">
    <property type="entry name" value="EVOLUTIONARILY CONSERVED SIGNALING INTERMEDIATE IN TOLL PATHWAY, MITOCHONDRIAL"/>
    <property type="match status" value="1"/>
</dbReference>
<dbReference type="Proteomes" id="UP001266305">
    <property type="component" value="Unassembled WGS sequence"/>
</dbReference>
<feature type="domain" description="ECSIT N-terminal" evidence="1">
    <location>
        <begin position="73"/>
        <end position="172"/>
    </location>
</feature>
<reference evidence="2 3" key="1">
    <citation type="submission" date="2023-05" db="EMBL/GenBank/DDBJ databases">
        <title>B98-5 Cell Line De Novo Hybrid Assembly: An Optical Mapping Approach.</title>
        <authorList>
            <person name="Kananen K."/>
            <person name="Auerbach J.A."/>
            <person name="Kautto E."/>
            <person name="Blachly J.S."/>
        </authorList>
    </citation>
    <scope>NUCLEOTIDE SEQUENCE [LARGE SCALE GENOMIC DNA]</scope>
    <source>
        <strain evidence="2">B95-8</strain>
        <tissue evidence="2">Cell line</tissue>
    </source>
</reference>
<dbReference type="PANTHER" id="PTHR13113">
    <property type="entry name" value="ECSIT EVOLUTIONARILY CONSERVED SIGNALING INTERMEDIATE IN TOLL PATHWAYS"/>
    <property type="match status" value="1"/>
</dbReference>
<accession>A0ABQ9TSM4</accession>
<dbReference type="Pfam" id="PF06239">
    <property type="entry name" value="ECSIT_N"/>
    <property type="match status" value="1"/>
</dbReference>
<evidence type="ECO:0000313" key="3">
    <source>
        <dbReference type="Proteomes" id="UP001266305"/>
    </source>
</evidence>
<keyword evidence="3" id="KW-1185">Reference proteome</keyword>
<sequence length="250" mass="27744">MSWVQATLLARGLCRAWGGICGVALTGISIPQVTRQLPRGLHCSAATHSSETSLVPTPTEPQQRHTKAIVPYENMFGQGPNGKQDKASFLQAVQKFGEHSVRKRGHVDFIYLALRKMREYGVERDLAVYNQLLDIFPKEVFRPRNFIQHIFIHYPRQQQCGVAVLEQMENHGEDRRPALLAFAQHRGDAQQGDRVPVDSDIWTQKPPHAQVPAPEAVVPSIHEHQPLPCAPGPVAGPCGPGHIRPAAHRA</sequence>
<evidence type="ECO:0000259" key="1">
    <source>
        <dbReference type="Pfam" id="PF06239"/>
    </source>
</evidence>